<keyword evidence="7 9" id="KW-0408">Iron</keyword>
<dbReference type="PROSITE" id="PS51257">
    <property type="entry name" value="PROKAR_LIPOPROTEIN"/>
    <property type="match status" value="1"/>
</dbReference>
<keyword evidence="12" id="KW-0575">Peroxidase</keyword>
<keyword evidence="6" id="KW-0560">Oxidoreductase</keyword>
<dbReference type="GO" id="GO:0042597">
    <property type="term" value="C:periplasmic space"/>
    <property type="evidence" value="ECO:0007669"/>
    <property type="project" value="UniProtKB-SubCell"/>
</dbReference>
<dbReference type="PROSITE" id="PS51007">
    <property type="entry name" value="CYTC"/>
    <property type="match status" value="1"/>
</dbReference>
<feature type="binding site" description="covalent" evidence="8">
    <location>
        <position position="82"/>
    </location>
    <ligand>
        <name>heme c</name>
        <dbReference type="ChEBI" id="CHEBI:61717"/>
        <label>1</label>
    </ligand>
</feature>
<dbReference type="PIRSF" id="PIRSF000294">
    <property type="entry name" value="Cytochrome-c_peroxidase"/>
    <property type="match status" value="1"/>
</dbReference>
<dbReference type="GO" id="GO:0046872">
    <property type="term" value="F:metal ion binding"/>
    <property type="evidence" value="ECO:0007669"/>
    <property type="project" value="UniProtKB-KW"/>
</dbReference>
<comment type="subcellular location">
    <subcellularLocation>
        <location evidence="1">Periplasm</location>
    </subcellularLocation>
</comment>
<keyword evidence="2 8" id="KW-0349">Heme</keyword>
<evidence type="ECO:0000256" key="10">
    <source>
        <dbReference type="SAM" id="SignalP"/>
    </source>
</evidence>
<evidence type="ECO:0000256" key="4">
    <source>
        <dbReference type="ARBA" id="ARBA00022729"/>
    </source>
</evidence>
<dbReference type="GO" id="GO:0020037">
    <property type="term" value="F:heme binding"/>
    <property type="evidence" value="ECO:0007669"/>
    <property type="project" value="InterPro"/>
</dbReference>
<keyword evidence="4 10" id="KW-0732">Signal</keyword>
<evidence type="ECO:0000256" key="3">
    <source>
        <dbReference type="ARBA" id="ARBA00022723"/>
    </source>
</evidence>
<evidence type="ECO:0000313" key="12">
    <source>
        <dbReference type="EMBL" id="WKN34926.1"/>
    </source>
</evidence>
<feature type="binding site" description="axial binding residue" evidence="9">
    <location>
        <position position="86"/>
    </location>
    <ligand>
        <name>heme c</name>
        <dbReference type="ChEBI" id="CHEBI:61717"/>
        <label>1</label>
    </ligand>
    <ligandPart>
        <name>Fe</name>
        <dbReference type="ChEBI" id="CHEBI:18248"/>
    </ligandPart>
</feature>
<dbReference type="GO" id="GO:0009055">
    <property type="term" value="F:electron transfer activity"/>
    <property type="evidence" value="ECO:0007669"/>
    <property type="project" value="InterPro"/>
</dbReference>
<comment type="PTM">
    <text evidence="8">Binds 2 heme groups per subunit.</text>
</comment>
<evidence type="ECO:0000259" key="11">
    <source>
        <dbReference type="PROSITE" id="PS51007"/>
    </source>
</evidence>
<dbReference type="EMBL" id="CP120682">
    <property type="protein sequence ID" value="WKN34926.1"/>
    <property type="molecule type" value="Genomic_DNA"/>
</dbReference>
<dbReference type="InterPro" id="IPR026259">
    <property type="entry name" value="MauG/Cytc_peroxidase"/>
</dbReference>
<dbReference type="SUPFAM" id="SSF46626">
    <property type="entry name" value="Cytochrome c"/>
    <property type="match status" value="2"/>
</dbReference>
<reference evidence="12" key="2">
    <citation type="journal article" date="2024" name="Antonie Van Leeuwenhoek">
        <title>Roseihalotalea indica gen. nov., sp. nov., a halophilic Bacteroidetes from mesopelagic Southwest Indian Ocean with higher carbohydrate metabolic potential.</title>
        <authorList>
            <person name="Chen B."/>
            <person name="Zhang M."/>
            <person name="Lin D."/>
            <person name="Ye J."/>
            <person name="Tang K."/>
        </authorList>
    </citation>
    <scope>NUCLEOTIDE SEQUENCE</scope>
    <source>
        <strain evidence="12">TK19036</strain>
    </source>
</reference>
<proteinExistence type="predicted"/>
<dbReference type="AlphaFoldDB" id="A0AA49GJN4"/>
<evidence type="ECO:0000256" key="9">
    <source>
        <dbReference type="PIRSR" id="PIRSR000294-2"/>
    </source>
</evidence>
<dbReference type="InterPro" id="IPR009056">
    <property type="entry name" value="Cyt_c-like_dom"/>
</dbReference>
<dbReference type="PANTHER" id="PTHR30600">
    <property type="entry name" value="CYTOCHROME C PEROXIDASE-RELATED"/>
    <property type="match status" value="1"/>
</dbReference>
<feature type="binding site" description="axial binding residue" evidence="9">
    <location>
        <position position="231"/>
    </location>
    <ligand>
        <name>heme c</name>
        <dbReference type="ChEBI" id="CHEBI:61717"/>
        <label>2</label>
    </ligand>
    <ligandPart>
        <name>Fe</name>
        <dbReference type="ChEBI" id="CHEBI:18248"/>
    </ligandPart>
</feature>
<gene>
    <name evidence="12" type="ORF">K4G66_21355</name>
</gene>
<evidence type="ECO:0000256" key="1">
    <source>
        <dbReference type="ARBA" id="ARBA00004418"/>
    </source>
</evidence>
<protein>
    <submittedName>
        <fullName evidence="12">Cytochrome c peroxidase</fullName>
    </submittedName>
</protein>
<feature type="binding site" description="covalent" evidence="8">
    <location>
        <position position="85"/>
    </location>
    <ligand>
        <name>heme c</name>
        <dbReference type="ChEBI" id="CHEBI:61717"/>
        <label>1</label>
    </ligand>
</feature>
<evidence type="ECO:0000256" key="8">
    <source>
        <dbReference type="PIRSR" id="PIRSR000294-1"/>
    </source>
</evidence>
<reference evidence="12" key="1">
    <citation type="journal article" date="2023" name="Comput. Struct. Biotechnol. J.">
        <title>Discovery of a novel marine Bacteroidetes with a rich repertoire of carbohydrate-active enzymes.</title>
        <authorList>
            <person name="Chen B."/>
            <person name="Liu G."/>
            <person name="Chen Q."/>
            <person name="Wang H."/>
            <person name="Liu L."/>
            <person name="Tang K."/>
        </authorList>
    </citation>
    <scope>NUCLEOTIDE SEQUENCE</scope>
    <source>
        <strain evidence="12">TK19036</strain>
    </source>
</reference>
<feature type="signal peptide" evidence="10">
    <location>
        <begin position="1"/>
        <end position="27"/>
    </location>
</feature>
<accession>A0AA49GJN4</accession>
<dbReference type="Pfam" id="PF03150">
    <property type="entry name" value="CCP_MauG"/>
    <property type="match status" value="1"/>
</dbReference>
<keyword evidence="5" id="KW-0574">Periplasm</keyword>
<evidence type="ECO:0000256" key="7">
    <source>
        <dbReference type="ARBA" id="ARBA00023004"/>
    </source>
</evidence>
<dbReference type="InterPro" id="IPR036909">
    <property type="entry name" value="Cyt_c-like_dom_sf"/>
</dbReference>
<evidence type="ECO:0000256" key="2">
    <source>
        <dbReference type="ARBA" id="ARBA00022617"/>
    </source>
</evidence>
<comment type="cofactor">
    <cofactor evidence="8">
        <name>heme</name>
        <dbReference type="ChEBI" id="CHEBI:30413"/>
    </cofactor>
    <text evidence="8">Binds 2 heme groups.</text>
</comment>
<feature type="chain" id="PRO_5041262983" evidence="10">
    <location>
        <begin position="28"/>
        <end position="354"/>
    </location>
</feature>
<feature type="binding site" description="covalent" evidence="8">
    <location>
        <position position="227"/>
    </location>
    <ligand>
        <name>heme c</name>
        <dbReference type="ChEBI" id="CHEBI:61717"/>
        <label>2</label>
    </ligand>
</feature>
<dbReference type="Gene3D" id="1.10.760.10">
    <property type="entry name" value="Cytochrome c-like domain"/>
    <property type="match status" value="2"/>
</dbReference>
<name>A0AA49GJN4_9BACT</name>
<evidence type="ECO:0000256" key="5">
    <source>
        <dbReference type="ARBA" id="ARBA00022764"/>
    </source>
</evidence>
<organism evidence="12">
    <name type="scientific">Roseihalotalea indica</name>
    <dbReference type="NCBI Taxonomy" id="2867963"/>
    <lineage>
        <taxon>Bacteria</taxon>
        <taxon>Pseudomonadati</taxon>
        <taxon>Bacteroidota</taxon>
        <taxon>Cytophagia</taxon>
        <taxon>Cytophagales</taxon>
        <taxon>Catalimonadaceae</taxon>
        <taxon>Roseihalotalea</taxon>
    </lineage>
</organism>
<dbReference type="PANTHER" id="PTHR30600:SF10">
    <property type="entry name" value="BLL6722 PROTEIN"/>
    <property type="match status" value="1"/>
</dbReference>
<evidence type="ECO:0000256" key="6">
    <source>
        <dbReference type="ARBA" id="ARBA00023002"/>
    </source>
</evidence>
<dbReference type="InterPro" id="IPR051395">
    <property type="entry name" value="Cytochrome_c_Peroxidase/MauG"/>
</dbReference>
<keyword evidence="3 9" id="KW-0479">Metal-binding</keyword>
<feature type="binding site" description="covalent" evidence="8">
    <location>
        <position position="230"/>
    </location>
    <ligand>
        <name>heme c</name>
        <dbReference type="ChEBI" id="CHEBI:61717"/>
        <label>2</label>
    </ligand>
</feature>
<feature type="domain" description="Cytochrome c" evidence="11">
    <location>
        <begin position="214"/>
        <end position="338"/>
    </location>
</feature>
<dbReference type="InterPro" id="IPR004852">
    <property type="entry name" value="Di-haem_cyt_c_peroxidsae"/>
</dbReference>
<sequence>MCISKPSKAGNLLWITCLLLLFSCQLGDEGDVIDSSFRFVRPANFPAPTYTFDNNPVTREGFQLGKKLFFDPILSRDGTVACNNCHIQATAFADGQQHPFSIGVDHQSGTRNAPSLANLAFVREFFWDGGVTHLDFAPTNALENELEMDENLANVVDKLNQHDEYPALFKQAFGIDTITSPYMLHAFSQFLVMMVSANSRYDKYVRKEGETLTDEELAGRRLFEEKCSVCHEGELFSNFGYHNNGISVTFADEGRARISEHPADQGKFRVPSLRNVARTAPYMHNAKFQKLEEVLRHYASGVVDSPTLDPLLKNGKQLGIPMSEAEQQQIIAFLKTLSDYEFVADQRFMNTSNP</sequence>
<dbReference type="GO" id="GO:0004130">
    <property type="term" value="F:cytochrome-c peroxidase activity"/>
    <property type="evidence" value="ECO:0007669"/>
    <property type="project" value="TreeGrafter"/>
</dbReference>